<dbReference type="Pfam" id="PF04397">
    <property type="entry name" value="LytTR"/>
    <property type="match status" value="1"/>
</dbReference>
<keyword evidence="3" id="KW-0010">Activator</keyword>
<evidence type="ECO:0000256" key="3">
    <source>
        <dbReference type="ARBA" id="ARBA00023159"/>
    </source>
</evidence>
<evidence type="ECO:0000256" key="4">
    <source>
        <dbReference type="ARBA" id="ARBA00037164"/>
    </source>
</evidence>
<dbReference type="PANTHER" id="PTHR37299:SF3">
    <property type="entry name" value="STAGE 0 SPORULATION PROTEIN A HOMOLOG"/>
    <property type="match status" value="1"/>
</dbReference>
<evidence type="ECO:0000256" key="5">
    <source>
        <dbReference type="PROSITE-ProRule" id="PRU00169"/>
    </source>
</evidence>
<feature type="modified residue" description="4-aspartylphosphate" evidence="5">
    <location>
        <position position="60"/>
    </location>
</feature>
<feature type="domain" description="HTH LytTR-type" evidence="7">
    <location>
        <begin position="144"/>
        <end position="246"/>
    </location>
</feature>
<protein>
    <submittedName>
        <fullName evidence="8">LytTR family DNA-binding domain-containing protein</fullName>
    </submittedName>
</protein>
<evidence type="ECO:0000313" key="9">
    <source>
        <dbReference type="Proteomes" id="UP001249240"/>
    </source>
</evidence>
<comment type="function">
    <text evidence="4">Required for high-level post-exponential phase expression of a series of secreted proteins.</text>
</comment>
<dbReference type="InterPro" id="IPR046947">
    <property type="entry name" value="LytR-like"/>
</dbReference>
<dbReference type="Gene3D" id="2.40.50.1020">
    <property type="entry name" value="LytTr DNA-binding domain"/>
    <property type="match status" value="1"/>
</dbReference>
<dbReference type="SUPFAM" id="SSF52172">
    <property type="entry name" value="CheY-like"/>
    <property type="match status" value="1"/>
</dbReference>
<organism evidence="8 9">
    <name type="scientific">Enterococcus raffinosus</name>
    <dbReference type="NCBI Taxonomy" id="71452"/>
    <lineage>
        <taxon>Bacteria</taxon>
        <taxon>Bacillati</taxon>
        <taxon>Bacillota</taxon>
        <taxon>Bacilli</taxon>
        <taxon>Lactobacillales</taxon>
        <taxon>Enterococcaceae</taxon>
        <taxon>Enterococcus</taxon>
    </lineage>
</organism>
<dbReference type="SMART" id="SM00850">
    <property type="entry name" value="LytTR"/>
    <property type="match status" value="1"/>
</dbReference>
<dbReference type="AlphaFoldDB" id="A0AAW8T248"/>
<accession>A0AAW8T248</accession>
<keyword evidence="1" id="KW-0963">Cytoplasm</keyword>
<dbReference type="SMART" id="SM00448">
    <property type="entry name" value="REC"/>
    <property type="match status" value="1"/>
</dbReference>
<evidence type="ECO:0000259" key="7">
    <source>
        <dbReference type="PROSITE" id="PS50930"/>
    </source>
</evidence>
<dbReference type="Gene3D" id="3.40.50.2300">
    <property type="match status" value="1"/>
</dbReference>
<evidence type="ECO:0000256" key="1">
    <source>
        <dbReference type="ARBA" id="ARBA00022490"/>
    </source>
</evidence>
<dbReference type="PROSITE" id="PS50110">
    <property type="entry name" value="RESPONSE_REGULATORY"/>
    <property type="match status" value="1"/>
</dbReference>
<keyword evidence="2" id="KW-0902">Two-component regulatory system</keyword>
<gene>
    <name evidence="8" type="ORF">P7D78_10110</name>
</gene>
<evidence type="ECO:0000256" key="2">
    <source>
        <dbReference type="ARBA" id="ARBA00023012"/>
    </source>
</evidence>
<dbReference type="InterPro" id="IPR007492">
    <property type="entry name" value="LytTR_DNA-bd_dom"/>
</dbReference>
<reference evidence="8" key="1">
    <citation type="submission" date="2023-03" db="EMBL/GenBank/DDBJ databases">
        <authorList>
            <person name="Shen W."/>
            <person name="Cai J."/>
        </authorList>
    </citation>
    <scope>NUCLEOTIDE SEQUENCE</scope>
    <source>
        <strain evidence="8">B646-2</strain>
    </source>
</reference>
<dbReference type="InterPro" id="IPR011006">
    <property type="entry name" value="CheY-like_superfamily"/>
</dbReference>
<keyword evidence="8" id="KW-0238">DNA-binding</keyword>
<dbReference type="Proteomes" id="UP001249240">
    <property type="component" value="Unassembled WGS sequence"/>
</dbReference>
<feature type="domain" description="Response regulatory" evidence="6">
    <location>
        <begin position="3"/>
        <end position="127"/>
    </location>
</feature>
<name>A0AAW8T248_9ENTE</name>
<evidence type="ECO:0000259" key="6">
    <source>
        <dbReference type="PROSITE" id="PS50110"/>
    </source>
</evidence>
<sequence length="246" mass="28510">MISIHICEDDPTILTFLQKKITDICMIEDYDFTVETVTTSPQEIVAALSSNPRQGIYFLDVDLKDETMNGFELGKQIRSLDTRGFIVYVTSHSELLTETFKYRLETLDYIPKEDEKHMLERIALCLADINERCKNDKREKKEFFAVQRMNETSYVPLEDIVYFETSTKKHVLNLVAEGAFIEFYGKLADIQEQLGEAFVRTHRSYLVNRSFISGINKQKKLIQLTNGNTVLLSRTKKNEILALLEE</sequence>
<dbReference type="Pfam" id="PF00072">
    <property type="entry name" value="Response_reg"/>
    <property type="match status" value="1"/>
</dbReference>
<evidence type="ECO:0000313" key="8">
    <source>
        <dbReference type="EMBL" id="MDT2538482.1"/>
    </source>
</evidence>
<comment type="caution">
    <text evidence="8">The sequence shown here is derived from an EMBL/GenBank/DDBJ whole genome shotgun (WGS) entry which is preliminary data.</text>
</comment>
<dbReference type="GO" id="GO:0000156">
    <property type="term" value="F:phosphorelay response regulator activity"/>
    <property type="evidence" value="ECO:0007669"/>
    <property type="project" value="InterPro"/>
</dbReference>
<dbReference type="GO" id="GO:0003677">
    <property type="term" value="F:DNA binding"/>
    <property type="evidence" value="ECO:0007669"/>
    <property type="project" value="UniProtKB-KW"/>
</dbReference>
<keyword evidence="5" id="KW-0597">Phosphoprotein</keyword>
<dbReference type="RefSeq" id="WP_010743749.1">
    <property type="nucleotide sequence ID" value="NZ_BAAAXM010000014.1"/>
</dbReference>
<proteinExistence type="predicted"/>
<dbReference type="PANTHER" id="PTHR37299">
    <property type="entry name" value="TRANSCRIPTIONAL REGULATOR-RELATED"/>
    <property type="match status" value="1"/>
</dbReference>
<dbReference type="EMBL" id="JARPXM010000008">
    <property type="protein sequence ID" value="MDT2538482.1"/>
    <property type="molecule type" value="Genomic_DNA"/>
</dbReference>
<dbReference type="InterPro" id="IPR001789">
    <property type="entry name" value="Sig_transdc_resp-reg_receiver"/>
</dbReference>
<dbReference type="PROSITE" id="PS50930">
    <property type="entry name" value="HTH_LYTTR"/>
    <property type="match status" value="1"/>
</dbReference>